<protein>
    <submittedName>
        <fullName evidence="2">Aminoglycoside phosphotransferase</fullName>
    </submittedName>
</protein>
<evidence type="ECO:0000313" key="2">
    <source>
        <dbReference type="EMBL" id="TGB04878.1"/>
    </source>
</evidence>
<dbReference type="STRING" id="192814.GCA_900166575_01904"/>
<keyword evidence="2" id="KW-0808">Transferase</keyword>
<dbReference type="RefSeq" id="WP_135327165.1">
    <property type="nucleotide sequence ID" value="NZ_SRJC01000001.1"/>
</dbReference>
<evidence type="ECO:0000259" key="1">
    <source>
        <dbReference type="Pfam" id="PF01636"/>
    </source>
</evidence>
<evidence type="ECO:0000313" key="3">
    <source>
        <dbReference type="Proteomes" id="UP000297982"/>
    </source>
</evidence>
<dbReference type="GO" id="GO:0016740">
    <property type="term" value="F:transferase activity"/>
    <property type="evidence" value="ECO:0007669"/>
    <property type="project" value="UniProtKB-KW"/>
</dbReference>
<dbReference type="SUPFAM" id="SSF56112">
    <property type="entry name" value="Protein kinase-like (PK-like)"/>
    <property type="match status" value="1"/>
</dbReference>
<comment type="caution">
    <text evidence="2">The sequence shown here is derived from an EMBL/GenBank/DDBJ whole genome shotgun (WGS) entry which is preliminary data.</text>
</comment>
<dbReference type="Pfam" id="PF01636">
    <property type="entry name" value="APH"/>
    <property type="match status" value="1"/>
</dbReference>
<gene>
    <name evidence="2" type="ORF">E4663_07755</name>
</gene>
<dbReference type="EMBL" id="SRJC01000001">
    <property type="protein sequence ID" value="TGB04878.1"/>
    <property type="molecule type" value="Genomic_DNA"/>
</dbReference>
<keyword evidence="3" id="KW-1185">Reference proteome</keyword>
<reference evidence="2 3" key="1">
    <citation type="journal article" date="2003" name="Int. J. Syst. Evol. Microbiol.">
        <title>Halobacillus salinus sp. nov., isolated from a salt lake on the coast of the East Sea in Korea.</title>
        <authorList>
            <person name="Yoon J.H."/>
            <person name="Kang K.H."/>
            <person name="Park Y.H."/>
        </authorList>
    </citation>
    <scope>NUCLEOTIDE SEQUENCE [LARGE SCALE GENOMIC DNA]</scope>
    <source>
        <strain evidence="2 3">HSL-3</strain>
    </source>
</reference>
<name>A0A4Z0H3A1_9BACI</name>
<dbReference type="Gene3D" id="3.90.1200.10">
    <property type="match status" value="1"/>
</dbReference>
<dbReference type="AlphaFoldDB" id="A0A4Z0H3A1"/>
<accession>A0A4Z0H3A1</accession>
<dbReference type="InterPro" id="IPR011009">
    <property type="entry name" value="Kinase-like_dom_sf"/>
</dbReference>
<proteinExistence type="predicted"/>
<sequence>MEGYEKEEKLSGGNVSNVFRKGNKVFREMKPDSDKVHQLLQHLEKKRFPFAPKFLGIDEHGREVLSYIEGVAGNYPLPSYMWSEDALHKIAVILRQYHEAVSDFPFDETWETIDLTPAPYEVICHNDFAIYNLIFHNQSPVGIIDFDLAGPGPRLWDIAYALYTCVPLSRLYHSEDGQAIYYDSERDGSVVRKRVKLFMQSYGRNLGSDVMDMVVLRLEALCRTMERKALEGDSAFQKMIEEGHKEHYLEDIEFVQKHRSEWMDIEA</sequence>
<feature type="domain" description="Aminoglycoside phosphotransferase" evidence="1">
    <location>
        <begin position="101"/>
        <end position="170"/>
    </location>
</feature>
<organism evidence="2 3">
    <name type="scientific">Halobacillus salinus</name>
    <dbReference type="NCBI Taxonomy" id="192814"/>
    <lineage>
        <taxon>Bacteria</taxon>
        <taxon>Bacillati</taxon>
        <taxon>Bacillota</taxon>
        <taxon>Bacilli</taxon>
        <taxon>Bacillales</taxon>
        <taxon>Bacillaceae</taxon>
        <taxon>Halobacillus</taxon>
    </lineage>
</organism>
<dbReference type="Proteomes" id="UP000297982">
    <property type="component" value="Unassembled WGS sequence"/>
</dbReference>
<dbReference type="InterPro" id="IPR002575">
    <property type="entry name" value="Aminoglycoside_PTrfase"/>
</dbReference>